<feature type="domain" description="MAGE" evidence="2">
    <location>
        <begin position="64"/>
        <end position="267"/>
    </location>
</feature>
<dbReference type="AlphaFoldDB" id="A0A9P4Q0I3"/>
<dbReference type="Proteomes" id="UP000799441">
    <property type="component" value="Unassembled WGS sequence"/>
</dbReference>
<name>A0A9P4Q0I3_9PEZI</name>
<dbReference type="OrthoDB" id="205198at2759"/>
<evidence type="ECO:0000259" key="2">
    <source>
        <dbReference type="SMART" id="SM01373"/>
    </source>
</evidence>
<dbReference type="GO" id="GO:0005634">
    <property type="term" value="C:nucleus"/>
    <property type="evidence" value="ECO:0007669"/>
    <property type="project" value="TreeGrafter"/>
</dbReference>
<reference evidence="3" key="1">
    <citation type="journal article" date="2020" name="Stud. Mycol.">
        <title>101 Dothideomycetes genomes: a test case for predicting lifestyles and emergence of pathogens.</title>
        <authorList>
            <person name="Haridas S."/>
            <person name="Albert R."/>
            <person name="Binder M."/>
            <person name="Bloem J."/>
            <person name="Labutti K."/>
            <person name="Salamov A."/>
            <person name="Andreopoulos B."/>
            <person name="Baker S."/>
            <person name="Barry K."/>
            <person name="Bills G."/>
            <person name="Bluhm B."/>
            <person name="Cannon C."/>
            <person name="Castanera R."/>
            <person name="Culley D."/>
            <person name="Daum C."/>
            <person name="Ezra D."/>
            <person name="Gonzalez J."/>
            <person name="Henrissat B."/>
            <person name="Kuo A."/>
            <person name="Liang C."/>
            <person name="Lipzen A."/>
            <person name="Lutzoni F."/>
            <person name="Magnuson J."/>
            <person name="Mondo S."/>
            <person name="Nolan M."/>
            <person name="Ohm R."/>
            <person name="Pangilinan J."/>
            <person name="Park H.-J."/>
            <person name="Ramirez L."/>
            <person name="Alfaro M."/>
            <person name="Sun H."/>
            <person name="Tritt A."/>
            <person name="Yoshinaga Y."/>
            <person name="Zwiers L.-H."/>
            <person name="Turgeon B."/>
            <person name="Goodwin S."/>
            <person name="Spatafora J."/>
            <person name="Crous P."/>
            <person name="Grigoriev I."/>
        </authorList>
    </citation>
    <scope>NUCLEOTIDE SEQUENCE</scope>
    <source>
        <strain evidence="3">CBS 116435</strain>
    </source>
</reference>
<evidence type="ECO:0000256" key="1">
    <source>
        <dbReference type="SAM" id="MobiDB-lite"/>
    </source>
</evidence>
<evidence type="ECO:0000313" key="3">
    <source>
        <dbReference type="EMBL" id="KAF2717489.1"/>
    </source>
</evidence>
<dbReference type="Gene3D" id="1.10.10.1200">
    <property type="entry name" value="MAGE homology domain, winged helix WH1 motif"/>
    <property type="match status" value="1"/>
</dbReference>
<proteinExistence type="predicted"/>
<dbReference type="InterPro" id="IPR041899">
    <property type="entry name" value="MAGE_WH2"/>
</dbReference>
<feature type="region of interest" description="Disordered" evidence="1">
    <location>
        <begin position="1"/>
        <end position="47"/>
    </location>
</feature>
<sequence>MPLLQNRKRRQQPEEDDTQASVELTPEPPTQRRRAQHDAGADEAYGDEYSTAGDVSLDQMVKKLVRLALACEHQRRPIRRADISEKVLGSSGSRHFKDVFSIAQVQLQSVFGMKMTELPAREKITLQQKRAAAKAATQGQNSKSINTSWVLTSTLPSEFHDPEIRLPPAAPTSEEDGKYTAIYSVLIALISLSGGQLPDAKLERYLQRLNMQDNTPVSGSEKTEKLFKRLEREQYIVKIKESGGGQEQDIYWVVGSRGKVEVGNDGVRGLVKAVYGVEEDDEVEELEKKLRRSLGIPDASREVNDAGGAASQPATKQKRRGRPRRNDGDGLEAEDEAADDDDDNDENENEDD</sequence>
<keyword evidence="4" id="KW-1185">Reference proteome</keyword>
<comment type="caution">
    <text evidence="3">The sequence shown here is derived from an EMBL/GenBank/DDBJ whole genome shotgun (WGS) entry which is preliminary data.</text>
</comment>
<dbReference type="EMBL" id="MU003843">
    <property type="protein sequence ID" value="KAF2717489.1"/>
    <property type="molecule type" value="Genomic_DNA"/>
</dbReference>
<evidence type="ECO:0000313" key="4">
    <source>
        <dbReference type="Proteomes" id="UP000799441"/>
    </source>
</evidence>
<dbReference type="InterPro" id="IPR041898">
    <property type="entry name" value="MAGE_WH1"/>
</dbReference>
<dbReference type="InterPro" id="IPR002190">
    <property type="entry name" value="MHD_dom"/>
</dbReference>
<dbReference type="SMART" id="SM01373">
    <property type="entry name" value="MAGE"/>
    <property type="match status" value="1"/>
</dbReference>
<organism evidence="3 4">
    <name type="scientific">Polychaeton citri CBS 116435</name>
    <dbReference type="NCBI Taxonomy" id="1314669"/>
    <lineage>
        <taxon>Eukaryota</taxon>
        <taxon>Fungi</taxon>
        <taxon>Dikarya</taxon>
        <taxon>Ascomycota</taxon>
        <taxon>Pezizomycotina</taxon>
        <taxon>Dothideomycetes</taxon>
        <taxon>Dothideomycetidae</taxon>
        <taxon>Capnodiales</taxon>
        <taxon>Capnodiaceae</taxon>
        <taxon>Polychaeton</taxon>
    </lineage>
</organism>
<dbReference type="InterPro" id="IPR037445">
    <property type="entry name" value="MAGE"/>
</dbReference>
<protein>
    <submittedName>
        <fullName evidence="3">MAGE-domain-containing protein</fullName>
    </submittedName>
</protein>
<dbReference type="GO" id="GO:0006281">
    <property type="term" value="P:DNA repair"/>
    <property type="evidence" value="ECO:0007669"/>
    <property type="project" value="TreeGrafter"/>
</dbReference>
<dbReference type="Pfam" id="PF01454">
    <property type="entry name" value="MAGE"/>
    <property type="match status" value="1"/>
</dbReference>
<gene>
    <name evidence="3" type="ORF">K431DRAFT_349548</name>
</gene>
<dbReference type="PANTHER" id="PTHR11736:SF14">
    <property type="entry name" value="NSE3 HOMOLOG, SMC5-SMC6 COMPLEX COMPONENT"/>
    <property type="match status" value="1"/>
</dbReference>
<feature type="compositionally biased region" description="Acidic residues" evidence="1">
    <location>
        <begin position="329"/>
        <end position="352"/>
    </location>
</feature>
<dbReference type="PANTHER" id="PTHR11736">
    <property type="entry name" value="MELANOMA-ASSOCIATED ANTIGEN MAGE ANTIGEN"/>
    <property type="match status" value="1"/>
</dbReference>
<feature type="compositionally biased region" description="Basic residues" evidence="1">
    <location>
        <begin position="1"/>
        <end position="10"/>
    </location>
</feature>
<accession>A0A9P4Q0I3</accession>
<feature type="region of interest" description="Disordered" evidence="1">
    <location>
        <begin position="294"/>
        <end position="352"/>
    </location>
</feature>
<dbReference type="Gene3D" id="1.10.10.1210">
    <property type="entry name" value="MAGE homology domain, winged helix WH2 motif"/>
    <property type="match status" value="1"/>
</dbReference>